<dbReference type="GO" id="GO:0006355">
    <property type="term" value="P:regulation of DNA-templated transcription"/>
    <property type="evidence" value="ECO:0007669"/>
    <property type="project" value="InterPro"/>
</dbReference>
<dbReference type="KEGG" id="sdf:ACG33_03455"/>
<dbReference type="InterPro" id="IPR000792">
    <property type="entry name" value="Tscrpt_reg_LuxR_C"/>
</dbReference>
<dbReference type="InterPro" id="IPR016032">
    <property type="entry name" value="Sig_transdc_resp-reg_C-effctor"/>
</dbReference>
<feature type="domain" description="HTH luxR-type" evidence="2">
    <location>
        <begin position="359"/>
        <end position="424"/>
    </location>
</feature>
<name>A0A127F9A3_STEDE</name>
<dbReference type="SMART" id="SM00421">
    <property type="entry name" value="HTH_LUXR"/>
    <property type="match status" value="1"/>
</dbReference>
<gene>
    <name evidence="3" type="ORF">ACG33_03455</name>
</gene>
<dbReference type="OrthoDB" id="5497412at2"/>
<dbReference type="STRING" id="465721.ACG33_03455"/>
<dbReference type="AlphaFoldDB" id="A0A127F9A3"/>
<keyword evidence="4" id="KW-1185">Reference proteome</keyword>
<feature type="region of interest" description="Disordered" evidence="1">
    <location>
        <begin position="1"/>
        <end position="35"/>
    </location>
</feature>
<feature type="compositionally biased region" description="Basic and acidic residues" evidence="1">
    <location>
        <begin position="1"/>
        <end position="17"/>
    </location>
</feature>
<evidence type="ECO:0000256" key="1">
    <source>
        <dbReference type="SAM" id="MobiDB-lite"/>
    </source>
</evidence>
<dbReference type="Pfam" id="PF00196">
    <property type="entry name" value="GerE"/>
    <property type="match status" value="1"/>
</dbReference>
<dbReference type="EMBL" id="CP011971">
    <property type="protein sequence ID" value="AMN46175.1"/>
    <property type="molecule type" value="Genomic_DNA"/>
</dbReference>
<protein>
    <recommendedName>
        <fullName evidence="2">HTH luxR-type domain-containing protein</fullName>
    </recommendedName>
</protein>
<feature type="compositionally biased region" description="Gly residues" evidence="1">
    <location>
        <begin position="19"/>
        <end position="35"/>
    </location>
</feature>
<evidence type="ECO:0000259" key="2">
    <source>
        <dbReference type="PROSITE" id="PS50043"/>
    </source>
</evidence>
<dbReference type="RefSeq" id="WP_083536406.1">
    <property type="nucleotide sequence ID" value="NZ_CP011971.1"/>
</dbReference>
<organism evidence="3 4">
    <name type="scientific">Steroidobacter denitrificans</name>
    <dbReference type="NCBI Taxonomy" id="465721"/>
    <lineage>
        <taxon>Bacteria</taxon>
        <taxon>Pseudomonadati</taxon>
        <taxon>Pseudomonadota</taxon>
        <taxon>Gammaproteobacteria</taxon>
        <taxon>Steroidobacterales</taxon>
        <taxon>Steroidobacteraceae</taxon>
        <taxon>Steroidobacter</taxon>
    </lineage>
</organism>
<evidence type="ECO:0000313" key="3">
    <source>
        <dbReference type="EMBL" id="AMN46175.1"/>
    </source>
</evidence>
<dbReference type="GO" id="GO:0003677">
    <property type="term" value="F:DNA binding"/>
    <property type="evidence" value="ECO:0007669"/>
    <property type="project" value="InterPro"/>
</dbReference>
<dbReference type="PROSITE" id="PS50043">
    <property type="entry name" value="HTH_LUXR_2"/>
    <property type="match status" value="1"/>
</dbReference>
<evidence type="ECO:0000313" key="4">
    <source>
        <dbReference type="Proteomes" id="UP000070250"/>
    </source>
</evidence>
<accession>A0A127F9A3</accession>
<dbReference type="SUPFAM" id="SSF46894">
    <property type="entry name" value="C-terminal effector domain of the bipartite response regulators"/>
    <property type="match status" value="1"/>
</dbReference>
<dbReference type="Gene3D" id="1.10.10.10">
    <property type="entry name" value="Winged helix-like DNA-binding domain superfamily/Winged helix DNA-binding domain"/>
    <property type="match status" value="1"/>
</dbReference>
<sequence>MRMAVDKEEHLNGRPGRDAGPGPGPGTGTGVGLGPGAAVSPGIGTGLAGLLEAFGMPLERFCELLELIYQGPLEATPCSSAMLELRNWLQANGSILVLRPARANTLAVVIQDRGRGPKLSTSVYTQFSIFSLDPFVGLPADRAVTIDEIVDQEKLAQSAFFKQYVEPRQVRYILGVDIHGDDGREFRLRFTRPANSMEFSSMDKALVEALVPHFKRALNFYGRLGQVETEMQLYANVMSSMLVGSIILDGSGAILRANNVAQAILTEKDGLLVTAGGLSTEYRNENRELQRLIRQILAVPPGQPSMAEALSVTRPSGRASLNLLIRPIPLSECSEGPNRPSVVVFIRDPDHRTQPPVELVQRLFHFTPAEAKLALLLTDGLSLDEAAEALGISKNTARAHLRAIFSKTGVTRQTTLVRLLLNSVAAISS</sequence>
<dbReference type="InterPro" id="IPR036388">
    <property type="entry name" value="WH-like_DNA-bd_sf"/>
</dbReference>
<proteinExistence type="predicted"/>
<reference evidence="3 4" key="1">
    <citation type="submission" date="2015-06" db="EMBL/GenBank/DDBJ databases">
        <title>A Comprehensive Approach to Explore the Metabolic and Phylogenetic Diversity of Bacterial Steroid Degradation in the Environment: Testosterone as an Example.</title>
        <authorList>
            <person name="Yang F.-C."/>
            <person name="Chen Y.-L."/>
            <person name="Yu C.-P."/>
            <person name="Tang S.-L."/>
            <person name="Wang P.-H."/>
            <person name="Ismail W."/>
            <person name="Wang C.-H."/>
            <person name="Yang C.-Y."/>
            <person name="Chiang Y.-R."/>
        </authorList>
    </citation>
    <scope>NUCLEOTIDE SEQUENCE [LARGE SCALE GENOMIC DNA]</scope>
    <source>
        <strain evidence="3 4">DSM 18526</strain>
    </source>
</reference>
<dbReference type="Proteomes" id="UP000070250">
    <property type="component" value="Chromosome"/>
</dbReference>